<dbReference type="AlphaFoldDB" id="A0A7C0U418"/>
<feature type="domain" description="YjeF C-terminal" evidence="22">
    <location>
        <begin position="151"/>
        <end position="432"/>
    </location>
</feature>
<dbReference type="SUPFAM" id="SSF64153">
    <property type="entry name" value="YjeF N-terminal domain-like"/>
    <property type="match status" value="1"/>
</dbReference>
<comment type="catalytic activity">
    <reaction evidence="20">
        <text>(6S)-NADHX + ADP = AMP + phosphate + NADH + H(+)</text>
        <dbReference type="Rhea" id="RHEA:32223"/>
        <dbReference type="ChEBI" id="CHEBI:15378"/>
        <dbReference type="ChEBI" id="CHEBI:43474"/>
        <dbReference type="ChEBI" id="CHEBI:57945"/>
        <dbReference type="ChEBI" id="CHEBI:64074"/>
        <dbReference type="ChEBI" id="CHEBI:456215"/>
        <dbReference type="ChEBI" id="CHEBI:456216"/>
        <dbReference type="EC" id="4.2.1.136"/>
    </reaction>
</comment>
<evidence type="ECO:0000259" key="23">
    <source>
        <dbReference type="PROSITE" id="PS51385"/>
    </source>
</evidence>
<keyword evidence="17" id="KW-0511">Multifunctional enzyme</keyword>
<dbReference type="EC" id="5.1.99.6" evidence="6"/>
<dbReference type="PROSITE" id="PS51383">
    <property type="entry name" value="YJEF_C_3"/>
    <property type="match status" value="1"/>
</dbReference>
<comment type="cofactor">
    <cofactor evidence="3">
        <name>K(+)</name>
        <dbReference type="ChEBI" id="CHEBI:29103"/>
    </cofactor>
</comment>
<dbReference type="NCBIfam" id="TIGR00196">
    <property type="entry name" value="yjeF_cterm"/>
    <property type="match status" value="1"/>
</dbReference>
<comment type="catalytic activity">
    <reaction evidence="2">
        <text>(6R)-NADPHX = (6S)-NADPHX</text>
        <dbReference type="Rhea" id="RHEA:32227"/>
        <dbReference type="ChEBI" id="CHEBI:64076"/>
        <dbReference type="ChEBI" id="CHEBI:64077"/>
        <dbReference type="EC" id="5.1.99.6"/>
    </reaction>
</comment>
<keyword evidence="12" id="KW-0521">NADP</keyword>
<evidence type="ECO:0000256" key="17">
    <source>
        <dbReference type="ARBA" id="ARBA00023268"/>
    </source>
</evidence>
<dbReference type="PROSITE" id="PS01050">
    <property type="entry name" value="YJEF_C_2"/>
    <property type="match status" value="1"/>
</dbReference>
<dbReference type="PROSITE" id="PS51385">
    <property type="entry name" value="YJEF_N"/>
    <property type="match status" value="1"/>
</dbReference>
<evidence type="ECO:0000256" key="13">
    <source>
        <dbReference type="ARBA" id="ARBA00022958"/>
    </source>
</evidence>
<evidence type="ECO:0000313" key="24">
    <source>
        <dbReference type="EMBL" id="HDD45083.1"/>
    </source>
</evidence>
<evidence type="ECO:0000256" key="20">
    <source>
        <dbReference type="ARBA" id="ARBA00048238"/>
    </source>
</evidence>
<organism evidence="24">
    <name type="scientific">Desulfofervidus auxilii</name>
    <dbReference type="NCBI Taxonomy" id="1621989"/>
    <lineage>
        <taxon>Bacteria</taxon>
        <taxon>Pseudomonadati</taxon>
        <taxon>Thermodesulfobacteriota</taxon>
        <taxon>Candidatus Desulfofervidia</taxon>
        <taxon>Candidatus Desulfofervidales</taxon>
        <taxon>Candidatus Desulfofervidaceae</taxon>
        <taxon>Candidatus Desulfofervidus</taxon>
    </lineage>
</organism>
<evidence type="ECO:0000256" key="7">
    <source>
        <dbReference type="ARBA" id="ARBA00013129"/>
    </source>
</evidence>
<keyword evidence="14" id="KW-0520">NAD</keyword>
<dbReference type="PANTHER" id="PTHR12592">
    <property type="entry name" value="ATP-DEPENDENT (S)-NAD(P)H-HYDRATE DEHYDRATASE FAMILY MEMBER"/>
    <property type="match status" value="1"/>
</dbReference>
<evidence type="ECO:0000256" key="21">
    <source>
        <dbReference type="ARBA" id="ARBA00049209"/>
    </source>
</evidence>
<dbReference type="Gene3D" id="3.40.1190.20">
    <property type="match status" value="1"/>
</dbReference>
<dbReference type="SUPFAM" id="SSF53613">
    <property type="entry name" value="Ribokinase-like"/>
    <property type="match status" value="1"/>
</dbReference>
<dbReference type="InterPro" id="IPR004443">
    <property type="entry name" value="YjeF_N_dom"/>
</dbReference>
<keyword evidence="13" id="KW-0630">Potassium</keyword>
<dbReference type="GO" id="GO:0052856">
    <property type="term" value="F:NAD(P)HX epimerase activity"/>
    <property type="evidence" value="ECO:0007669"/>
    <property type="project" value="UniProtKB-EC"/>
</dbReference>
<dbReference type="Gene3D" id="3.40.50.10260">
    <property type="entry name" value="YjeF N-terminal domain"/>
    <property type="match status" value="1"/>
</dbReference>
<evidence type="ECO:0000256" key="8">
    <source>
        <dbReference type="ARBA" id="ARBA00018591"/>
    </source>
</evidence>
<evidence type="ECO:0000256" key="2">
    <source>
        <dbReference type="ARBA" id="ARBA00000909"/>
    </source>
</evidence>
<dbReference type="Proteomes" id="UP000886289">
    <property type="component" value="Unassembled WGS sequence"/>
</dbReference>
<dbReference type="GO" id="GO:0110051">
    <property type="term" value="P:metabolite repair"/>
    <property type="evidence" value="ECO:0007669"/>
    <property type="project" value="TreeGrafter"/>
</dbReference>
<dbReference type="InterPro" id="IPR017953">
    <property type="entry name" value="Carbohydrate_kinase_pred_CS"/>
</dbReference>
<evidence type="ECO:0000256" key="15">
    <source>
        <dbReference type="ARBA" id="ARBA00023235"/>
    </source>
</evidence>
<dbReference type="PANTHER" id="PTHR12592:SF0">
    <property type="entry name" value="ATP-DEPENDENT (S)-NAD(P)H-HYDRATE DEHYDRATASE"/>
    <property type="match status" value="1"/>
</dbReference>
<evidence type="ECO:0000256" key="10">
    <source>
        <dbReference type="ARBA" id="ARBA00022741"/>
    </source>
</evidence>
<name>A0A7C0U418_DESA2</name>
<proteinExistence type="inferred from homology"/>
<reference evidence="24" key="1">
    <citation type="journal article" date="2020" name="mSystems">
        <title>Genome- and Community-Level Interaction Insights into Carbon Utilization and Element Cycling Functions of Hydrothermarchaeota in Hydrothermal Sediment.</title>
        <authorList>
            <person name="Zhou Z."/>
            <person name="Liu Y."/>
            <person name="Xu W."/>
            <person name="Pan J."/>
            <person name="Luo Z.H."/>
            <person name="Li M."/>
        </authorList>
    </citation>
    <scope>NUCLEOTIDE SEQUENCE [LARGE SCALE GENOMIC DNA]</scope>
    <source>
        <strain evidence="24">HyVt-233</strain>
    </source>
</reference>
<evidence type="ECO:0000256" key="16">
    <source>
        <dbReference type="ARBA" id="ARBA00023239"/>
    </source>
</evidence>
<keyword evidence="15" id="KW-0413">Isomerase</keyword>
<dbReference type="GO" id="GO:0046872">
    <property type="term" value="F:metal ion binding"/>
    <property type="evidence" value="ECO:0007669"/>
    <property type="project" value="UniProtKB-KW"/>
</dbReference>
<dbReference type="InterPro" id="IPR029056">
    <property type="entry name" value="Ribokinase-like"/>
</dbReference>
<evidence type="ECO:0000259" key="22">
    <source>
        <dbReference type="PROSITE" id="PS51383"/>
    </source>
</evidence>
<dbReference type="EC" id="4.2.1.136" evidence="7"/>
<keyword evidence="9" id="KW-0479">Metal-binding</keyword>
<evidence type="ECO:0000256" key="11">
    <source>
        <dbReference type="ARBA" id="ARBA00022840"/>
    </source>
</evidence>
<dbReference type="InterPro" id="IPR000631">
    <property type="entry name" value="CARKD"/>
</dbReference>
<comment type="catalytic activity">
    <reaction evidence="21">
        <text>(6S)-NADPHX + ADP = AMP + phosphate + NADPH + H(+)</text>
        <dbReference type="Rhea" id="RHEA:32235"/>
        <dbReference type="ChEBI" id="CHEBI:15378"/>
        <dbReference type="ChEBI" id="CHEBI:43474"/>
        <dbReference type="ChEBI" id="CHEBI:57783"/>
        <dbReference type="ChEBI" id="CHEBI:64076"/>
        <dbReference type="ChEBI" id="CHEBI:456215"/>
        <dbReference type="ChEBI" id="CHEBI:456216"/>
        <dbReference type="EC" id="4.2.1.136"/>
    </reaction>
</comment>
<protein>
    <recommendedName>
        <fullName evidence="8">Bifunctional NAD(P)H-hydrate repair enzyme Nnr</fullName>
        <ecNumber evidence="7">4.2.1.136</ecNumber>
        <ecNumber evidence="6">5.1.99.6</ecNumber>
    </recommendedName>
    <alternativeName>
        <fullName evidence="19">Nicotinamide nucleotide repair protein</fullName>
    </alternativeName>
</protein>
<evidence type="ECO:0000256" key="5">
    <source>
        <dbReference type="ARBA" id="ARBA00009524"/>
    </source>
</evidence>
<sequence length="440" mass="47334">LFGEKTKLKNEAALNLKIAERLGVPIKEILNESDWQSAREYLIACDLIIDAMLGTGLKTEIRGLIKEAVSFLNNTFQGLVVAVDIPTGLSSDTGYPLGDAVKADLTITFALPKIGQVIYPGADYVGILEIVDIGIPPQVIADFSLKHHLVTTEDIKHLLRPRPAPMHKGQAGHVLVLAGSPGKTGAATLTCLGALRIGAGLVTLGIPKSLNPILEVKLTEAMTFPLPETKEMTLSLKAWDEIKESGLNYKVICLGPGLSTHPEIKALVETIISEANKPLVIDADGLNVLNLEILKNKKTDIILTPHPGEMVRLIGVDKENLLKERVKLVKEVAEKYQVIVILKMARTLIATPDGEIFVNSTGNPAMATGGMGDVLTGIIGGLLSQGYPTKEAAILGVFLHGLAADLWVKKNEELGLLAGELVDYLPLAWKEVKESNEKMD</sequence>
<dbReference type="PIRSF" id="PIRSF017184">
    <property type="entry name" value="Nnr"/>
    <property type="match status" value="1"/>
</dbReference>
<evidence type="ECO:0000256" key="1">
    <source>
        <dbReference type="ARBA" id="ARBA00000013"/>
    </source>
</evidence>
<gene>
    <name evidence="24" type="ORF">ENG63_09545</name>
</gene>
<evidence type="ECO:0000256" key="9">
    <source>
        <dbReference type="ARBA" id="ARBA00022723"/>
    </source>
</evidence>
<evidence type="ECO:0000256" key="12">
    <source>
        <dbReference type="ARBA" id="ARBA00022857"/>
    </source>
</evidence>
<dbReference type="HAMAP" id="MF_01965">
    <property type="entry name" value="NADHX_dehydratase"/>
    <property type="match status" value="1"/>
</dbReference>
<dbReference type="Pfam" id="PF03853">
    <property type="entry name" value="YjeF_N"/>
    <property type="match status" value="1"/>
</dbReference>
<dbReference type="GO" id="GO:0005524">
    <property type="term" value="F:ATP binding"/>
    <property type="evidence" value="ECO:0007669"/>
    <property type="project" value="UniProtKB-KW"/>
</dbReference>
<dbReference type="Pfam" id="PF01256">
    <property type="entry name" value="Carb_kinase"/>
    <property type="match status" value="1"/>
</dbReference>
<keyword evidence="16" id="KW-0456">Lyase</keyword>
<evidence type="ECO:0000256" key="4">
    <source>
        <dbReference type="ARBA" id="ARBA00006001"/>
    </source>
</evidence>
<comment type="similarity">
    <text evidence="4">In the N-terminal section; belongs to the NnrE/AIBP family.</text>
</comment>
<evidence type="ECO:0000256" key="18">
    <source>
        <dbReference type="ARBA" id="ARBA00025153"/>
    </source>
</evidence>
<feature type="non-terminal residue" evidence="24">
    <location>
        <position position="1"/>
    </location>
</feature>
<dbReference type="InterPro" id="IPR036652">
    <property type="entry name" value="YjeF_N_dom_sf"/>
</dbReference>
<evidence type="ECO:0000256" key="3">
    <source>
        <dbReference type="ARBA" id="ARBA00001958"/>
    </source>
</evidence>
<feature type="domain" description="YjeF N-terminal" evidence="23">
    <location>
        <begin position="1"/>
        <end position="141"/>
    </location>
</feature>
<comment type="function">
    <text evidence="18">Bifunctional enzyme that catalyzes the epimerization of the S- and R-forms of NAD(P)HX and the dehydration of the S-form of NAD(P)HX at the expense of ADP, which is converted to AMP. This allows the repair of both epimers of NAD(P)HX, a damaged form of NAD(P)H that is a result of enzymatic or heat-dependent hydration.</text>
</comment>
<evidence type="ECO:0000256" key="19">
    <source>
        <dbReference type="ARBA" id="ARBA00032624"/>
    </source>
</evidence>
<comment type="similarity">
    <text evidence="5">In the C-terminal section; belongs to the NnrD/CARKD family.</text>
</comment>
<comment type="caution">
    <text evidence="24">The sequence shown here is derived from an EMBL/GenBank/DDBJ whole genome shotgun (WGS) entry which is preliminary data.</text>
</comment>
<keyword evidence="11" id="KW-0067">ATP-binding</keyword>
<evidence type="ECO:0000256" key="14">
    <source>
        <dbReference type="ARBA" id="ARBA00023027"/>
    </source>
</evidence>
<comment type="catalytic activity">
    <reaction evidence="1">
        <text>(6R)-NADHX = (6S)-NADHX</text>
        <dbReference type="Rhea" id="RHEA:32215"/>
        <dbReference type="ChEBI" id="CHEBI:64074"/>
        <dbReference type="ChEBI" id="CHEBI:64075"/>
        <dbReference type="EC" id="5.1.99.6"/>
    </reaction>
</comment>
<dbReference type="GO" id="GO:0052855">
    <property type="term" value="F:ADP-dependent NAD(P)H-hydrate dehydratase activity"/>
    <property type="evidence" value="ECO:0007669"/>
    <property type="project" value="UniProtKB-EC"/>
</dbReference>
<evidence type="ECO:0000256" key="6">
    <source>
        <dbReference type="ARBA" id="ARBA00012228"/>
    </source>
</evidence>
<accession>A0A7C0U418</accession>
<dbReference type="EMBL" id="DRBS01000353">
    <property type="protein sequence ID" value="HDD45083.1"/>
    <property type="molecule type" value="Genomic_DNA"/>
</dbReference>
<dbReference type="CDD" id="cd01171">
    <property type="entry name" value="YXKO-related"/>
    <property type="match status" value="1"/>
</dbReference>
<dbReference type="InterPro" id="IPR030677">
    <property type="entry name" value="Nnr"/>
</dbReference>
<keyword evidence="10" id="KW-0547">Nucleotide-binding</keyword>